<accession>A0A8S5NKJ9</accession>
<organism evidence="1">
    <name type="scientific">Siphoviridae sp. ctK0l2</name>
    <dbReference type="NCBI Taxonomy" id="2826243"/>
    <lineage>
        <taxon>Viruses</taxon>
        <taxon>Duplodnaviria</taxon>
        <taxon>Heunggongvirae</taxon>
        <taxon>Uroviricota</taxon>
        <taxon>Caudoviricetes</taxon>
    </lineage>
</organism>
<protein>
    <submittedName>
        <fullName evidence="1">Uncharacterized protein</fullName>
    </submittedName>
</protein>
<evidence type="ECO:0000313" key="1">
    <source>
        <dbReference type="EMBL" id="DAD94744.1"/>
    </source>
</evidence>
<dbReference type="EMBL" id="BK015181">
    <property type="protein sequence ID" value="DAD94744.1"/>
    <property type="molecule type" value="Genomic_DNA"/>
</dbReference>
<proteinExistence type="predicted"/>
<sequence length="91" mass="10141">MTFIKKNINTIINIALVIALGFSFLYTQSVEAKFTKLKKDTEARVTKITKATENYGKKLDEALEANNKVNKSLDELIASLKAKYVDNNGGQ</sequence>
<reference evidence="1" key="1">
    <citation type="journal article" date="2021" name="Proc. Natl. Acad. Sci. U.S.A.">
        <title>A Catalog of Tens of Thousands of Viruses from Human Metagenomes Reveals Hidden Associations with Chronic Diseases.</title>
        <authorList>
            <person name="Tisza M.J."/>
            <person name="Buck C.B."/>
        </authorList>
    </citation>
    <scope>NUCLEOTIDE SEQUENCE</scope>
    <source>
        <strain evidence="1">CtK0l2</strain>
    </source>
</reference>
<name>A0A8S5NKJ9_9CAUD</name>